<organism evidence="1">
    <name type="scientific">bioreactor metagenome</name>
    <dbReference type="NCBI Taxonomy" id="1076179"/>
    <lineage>
        <taxon>unclassified sequences</taxon>
        <taxon>metagenomes</taxon>
        <taxon>ecological metagenomes</taxon>
    </lineage>
</organism>
<reference evidence="1" key="1">
    <citation type="submission" date="2019-08" db="EMBL/GenBank/DDBJ databases">
        <authorList>
            <person name="Kucharzyk K."/>
            <person name="Murdoch R.W."/>
            <person name="Higgins S."/>
            <person name="Loffler F."/>
        </authorList>
    </citation>
    <scope>NUCLEOTIDE SEQUENCE</scope>
</reference>
<name>A0A645FXC0_9ZZZZ</name>
<proteinExistence type="predicted"/>
<dbReference type="AlphaFoldDB" id="A0A645FXC0"/>
<accession>A0A645FXC0</accession>
<sequence>MQPLMLKSLELVTDGTIIDAVEKEIGELK</sequence>
<protein>
    <submittedName>
        <fullName evidence="1">Uncharacterized protein</fullName>
    </submittedName>
</protein>
<comment type="caution">
    <text evidence="1">The sequence shown here is derived from an EMBL/GenBank/DDBJ whole genome shotgun (WGS) entry which is preliminary data.</text>
</comment>
<evidence type="ECO:0000313" key="1">
    <source>
        <dbReference type="EMBL" id="MPN18352.1"/>
    </source>
</evidence>
<gene>
    <name evidence="1" type="ORF">SDC9_165712</name>
</gene>
<dbReference type="EMBL" id="VSSQ01065666">
    <property type="protein sequence ID" value="MPN18352.1"/>
    <property type="molecule type" value="Genomic_DNA"/>
</dbReference>